<evidence type="ECO:0000313" key="1">
    <source>
        <dbReference type="EMBL" id="CAD9250962.1"/>
    </source>
</evidence>
<sequence length="185" mass="19851">MARVEVYAVLGSERRALVKAVEKVCKSAGLGDVQVLPEKLLLKDLKEGVEVGADASLVILCHYNEGRVLLTDRDGMYNDFLVVAHRNCGGNILLVISGVETEGDSLANTAFVDSLVWEGAQNAMGELNTQGRLLTWKGTPSSAHKEQILKALQGQLSPLELPESVIEYANVTNGDKGGGFICNIL</sequence>
<proteinExistence type="predicted"/>
<dbReference type="EMBL" id="HBGJ01014575">
    <property type="protein sequence ID" value="CAD9250962.1"/>
    <property type="molecule type" value="Transcribed_RNA"/>
</dbReference>
<dbReference type="AlphaFoldDB" id="A0A7S1TXZ0"/>
<accession>A0A7S1TXZ0</accession>
<organism evidence="1">
    <name type="scientific">Phaeomonas parva</name>
    <dbReference type="NCBI Taxonomy" id="124430"/>
    <lineage>
        <taxon>Eukaryota</taxon>
        <taxon>Sar</taxon>
        <taxon>Stramenopiles</taxon>
        <taxon>Ochrophyta</taxon>
        <taxon>Pinguiophyceae</taxon>
        <taxon>Pinguiochrysidales</taxon>
        <taxon>Pinguiochrysidaceae</taxon>
        <taxon>Phaeomonas</taxon>
    </lineage>
</organism>
<protein>
    <submittedName>
        <fullName evidence="1">Uncharacterized protein</fullName>
    </submittedName>
</protein>
<name>A0A7S1TXZ0_9STRA</name>
<reference evidence="1" key="1">
    <citation type="submission" date="2021-01" db="EMBL/GenBank/DDBJ databases">
        <authorList>
            <person name="Corre E."/>
            <person name="Pelletier E."/>
            <person name="Niang G."/>
            <person name="Scheremetjew M."/>
            <person name="Finn R."/>
            <person name="Kale V."/>
            <person name="Holt S."/>
            <person name="Cochrane G."/>
            <person name="Meng A."/>
            <person name="Brown T."/>
            <person name="Cohen L."/>
        </authorList>
    </citation>
    <scope>NUCLEOTIDE SEQUENCE</scope>
    <source>
        <strain evidence="1">CCMP2877</strain>
    </source>
</reference>
<gene>
    <name evidence="1" type="ORF">PPAR1163_LOCUS9323</name>
</gene>